<dbReference type="GO" id="GO:0005739">
    <property type="term" value="C:mitochondrion"/>
    <property type="evidence" value="ECO:0007669"/>
    <property type="project" value="TreeGrafter"/>
</dbReference>
<organism evidence="6 7">
    <name type="scientific">Ascaris lumbricoides</name>
    <name type="common">Giant roundworm</name>
    <dbReference type="NCBI Taxonomy" id="6252"/>
    <lineage>
        <taxon>Eukaryota</taxon>
        <taxon>Metazoa</taxon>
        <taxon>Ecdysozoa</taxon>
        <taxon>Nematoda</taxon>
        <taxon>Chromadorea</taxon>
        <taxon>Rhabditida</taxon>
        <taxon>Spirurina</taxon>
        <taxon>Ascaridomorpha</taxon>
        <taxon>Ascaridoidea</taxon>
        <taxon>Ascarididae</taxon>
        <taxon>Ascaris</taxon>
    </lineage>
</organism>
<keyword evidence="2" id="KW-0040">ANK repeat</keyword>
<dbReference type="WBParaSite" id="ALUE_0001620701-mRNA-1">
    <property type="protein sequence ID" value="ALUE_0001620701-mRNA-1"/>
    <property type="gene ID" value="ALUE_0001620701"/>
</dbReference>
<evidence type="ECO:0000313" key="6">
    <source>
        <dbReference type="Proteomes" id="UP000036681"/>
    </source>
</evidence>
<proteinExistence type="predicted"/>
<dbReference type="AlphaFoldDB" id="A0A0M3IDT3"/>
<feature type="short sequence motif" description="GXSXG" evidence="4">
    <location>
        <begin position="66"/>
        <end position="70"/>
    </location>
</feature>
<keyword evidence="4" id="KW-0442">Lipid degradation</keyword>
<evidence type="ECO:0000256" key="2">
    <source>
        <dbReference type="ARBA" id="ARBA00023043"/>
    </source>
</evidence>
<evidence type="ECO:0000259" key="5">
    <source>
        <dbReference type="PROSITE" id="PS51635"/>
    </source>
</evidence>
<keyword evidence="6" id="KW-1185">Reference proteome</keyword>
<feature type="short sequence motif" description="GXGXXG" evidence="4">
    <location>
        <begin position="32"/>
        <end position="37"/>
    </location>
</feature>
<name>A0A0M3IDT3_ASCLU</name>
<feature type="active site" description="Proton acceptor" evidence="4">
    <location>
        <position position="213"/>
    </location>
</feature>
<dbReference type="GO" id="GO:0016042">
    <property type="term" value="P:lipid catabolic process"/>
    <property type="evidence" value="ECO:0007669"/>
    <property type="project" value="UniProtKB-UniRule"/>
</dbReference>
<dbReference type="InterPro" id="IPR047148">
    <property type="entry name" value="PLPL9"/>
</dbReference>
<evidence type="ECO:0000256" key="3">
    <source>
        <dbReference type="ARBA" id="ARBA00023098"/>
    </source>
</evidence>
<dbReference type="GO" id="GO:0052816">
    <property type="term" value="F:long-chain fatty acyl-CoA hydrolase activity"/>
    <property type="evidence" value="ECO:0007669"/>
    <property type="project" value="TreeGrafter"/>
</dbReference>
<evidence type="ECO:0000256" key="1">
    <source>
        <dbReference type="ARBA" id="ARBA00022737"/>
    </source>
</evidence>
<dbReference type="PANTHER" id="PTHR24139:SF35">
    <property type="entry name" value="PNPLA DOMAIN-CONTAINING PROTEIN"/>
    <property type="match status" value="1"/>
</dbReference>
<accession>A0A0M3IDT3</accession>
<dbReference type="Proteomes" id="UP000036681">
    <property type="component" value="Unplaced"/>
</dbReference>
<feature type="domain" description="PNPLA" evidence="5">
    <location>
        <begin position="28"/>
        <end position="226"/>
    </location>
</feature>
<keyword evidence="1" id="KW-0677">Repeat</keyword>
<dbReference type="GO" id="GO:2000304">
    <property type="term" value="P:positive regulation of ceramide biosynthetic process"/>
    <property type="evidence" value="ECO:0007669"/>
    <property type="project" value="TreeGrafter"/>
</dbReference>
<reference evidence="7" key="1">
    <citation type="submission" date="2017-02" db="UniProtKB">
        <authorList>
            <consortium name="WormBaseParasite"/>
        </authorList>
    </citation>
    <scope>IDENTIFICATION</scope>
</reference>
<comment type="caution">
    <text evidence="4">Lacks conserved residue(s) required for the propagation of feature annotation.</text>
</comment>
<dbReference type="Gene3D" id="3.40.1090.10">
    <property type="entry name" value="Cytosolic phospholipase A2 catalytic domain"/>
    <property type="match status" value="1"/>
</dbReference>
<sequence length="368" mass="41215">MSLMEFLLFKAPILIQRQRRCKKGLIALALDGGGMRGLVSVVSLLFASRRIFGDEYLPNIVDWMVGTSTGSMLGLSLMKGLTLTETFFLYWDMKNEIFLDGSTVKRLFGNMVDRQTRNMEDVLLKCFPDEFTFLSCSKRLTVPALDISTTPAKLHVFRNYSVNTESLMEDTLFRDAARASRQILHAKQEMAFTFSAAPTYFHPHIINGKTLVDGSFVANCPLNILFKEFDQCNRNGSTISLAAIISVGTGEPLATARKYKSGSNITAKGKNIIHLSSLLLEQVVGHEQSGLESAKDRCLAQNIPFVRLSPKGINVRIDQIDDGKLMDMIWTTLKYLTDHTAEVDKLGRILYELIGENNDCRIRSHTVL</sequence>
<dbReference type="Pfam" id="PF01734">
    <property type="entry name" value="Patatin"/>
    <property type="match status" value="1"/>
</dbReference>
<feature type="active site" description="Nucleophile" evidence="4">
    <location>
        <position position="68"/>
    </location>
</feature>
<evidence type="ECO:0000256" key="4">
    <source>
        <dbReference type="PROSITE-ProRule" id="PRU01161"/>
    </source>
</evidence>
<keyword evidence="4" id="KW-0378">Hydrolase</keyword>
<protein>
    <submittedName>
        <fullName evidence="7">PNPLA domain-containing protein</fullName>
    </submittedName>
</protein>
<dbReference type="InterPro" id="IPR002641">
    <property type="entry name" value="PNPLA_dom"/>
</dbReference>
<keyword evidence="3 4" id="KW-0443">Lipid metabolism</keyword>
<dbReference type="PROSITE" id="PS51635">
    <property type="entry name" value="PNPLA"/>
    <property type="match status" value="1"/>
</dbReference>
<evidence type="ECO:0000313" key="7">
    <source>
        <dbReference type="WBParaSite" id="ALUE_0001620701-mRNA-1"/>
    </source>
</evidence>
<dbReference type="InterPro" id="IPR016035">
    <property type="entry name" value="Acyl_Trfase/lysoPLipase"/>
</dbReference>
<dbReference type="PANTHER" id="PTHR24139">
    <property type="entry name" value="CALCIUM-INDEPENDENT PHOSPHOLIPASE A2"/>
    <property type="match status" value="1"/>
</dbReference>
<dbReference type="GO" id="GO:0047499">
    <property type="term" value="F:calcium-independent phospholipase A2 activity"/>
    <property type="evidence" value="ECO:0007669"/>
    <property type="project" value="InterPro"/>
</dbReference>
<dbReference type="SUPFAM" id="SSF52151">
    <property type="entry name" value="FabD/lysophospholipase-like"/>
    <property type="match status" value="1"/>
</dbReference>